<dbReference type="Gene3D" id="3.30.730.10">
    <property type="entry name" value="AP2/ERF domain"/>
    <property type="match status" value="1"/>
</dbReference>
<dbReference type="PANTHER" id="PTHR31194">
    <property type="entry name" value="SHN SHINE , DNA BINDING / TRANSCRIPTION FACTOR"/>
    <property type="match status" value="1"/>
</dbReference>
<dbReference type="GO" id="GO:0003677">
    <property type="term" value="F:DNA binding"/>
    <property type="evidence" value="ECO:0007669"/>
    <property type="project" value="UniProtKB-KW"/>
</dbReference>
<evidence type="ECO:0000256" key="8">
    <source>
        <dbReference type="ARBA" id="ARBA00024343"/>
    </source>
</evidence>
<evidence type="ECO:0000313" key="12">
    <source>
        <dbReference type="Proteomes" id="UP001054252"/>
    </source>
</evidence>
<feature type="region of interest" description="Disordered" evidence="9">
    <location>
        <begin position="75"/>
        <end position="120"/>
    </location>
</feature>
<dbReference type="GO" id="GO:0003700">
    <property type="term" value="F:DNA-binding transcription factor activity"/>
    <property type="evidence" value="ECO:0007669"/>
    <property type="project" value="InterPro"/>
</dbReference>
<dbReference type="PANTHER" id="PTHR31194:SF62">
    <property type="entry name" value="ETHYLENE-RESPONSIVE TRANSCRIPTION FACTOR ERF118"/>
    <property type="match status" value="1"/>
</dbReference>
<dbReference type="AlphaFoldDB" id="A0AAV5HWI9"/>
<organism evidence="11 12">
    <name type="scientific">Rubroshorea leprosula</name>
    <dbReference type="NCBI Taxonomy" id="152421"/>
    <lineage>
        <taxon>Eukaryota</taxon>
        <taxon>Viridiplantae</taxon>
        <taxon>Streptophyta</taxon>
        <taxon>Embryophyta</taxon>
        <taxon>Tracheophyta</taxon>
        <taxon>Spermatophyta</taxon>
        <taxon>Magnoliopsida</taxon>
        <taxon>eudicotyledons</taxon>
        <taxon>Gunneridae</taxon>
        <taxon>Pentapetalae</taxon>
        <taxon>rosids</taxon>
        <taxon>malvids</taxon>
        <taxon>Malvales</taxon>
        <taxon>Dipterocarpaceae</taxon>
        <taxon>Rubroshorea</taxon>
    </lineage>
</organism>
<dbReference type="EMBL" id="BPVZ01000004">
    <property type="protein sequence ID" value="GKU90334.1"/>
    <property type="molecule type" value="Genomic_DNA"/>
</dbReference>
<evidence type="ECO:0000256" key="1">
    <source>
        <dbReference type="ARBA" id="ARBA00004123"/>
    </source>
</evidence>
<comment type="caution">
    <text evidence="11">The sequence shown here is derived from an EMBL/GenBank/DDBJ whole genome shotgun (WGS) entry which is preliminary data.</text>
</comment>
<dbReference type="CDD" id="cd00018">
    <property type="entry name" value="AP2"/>
    <property type="match status" value="1"/>
</dbReference>
<keyword evidence="2" id="KW-0936">Ethylene signaling pathway</keyword>
<dbReference type="Pfam" id="PF00847">
    <property type="entry name" value="AP2"/>
    <property type="match status" value="1"/>
</dbReference>
<keyword evidence="5" id="KW-0010">Activator</keyword>
<comment type="similarity">
    <text evidence="8">Belongs to the AP2/ERF transcription factor family. ERF subfamily.</text>
</comment>
<keyword evidence="7" id="KW-0539">Nucleus</keyword>
<dbReference type="InterPro" id="IPR001471">
    <property type="entry name" value="AP2/ERF_dom"/>
</dbReference>
<keyword evidence="6" id="KW-0804">Transcription</keyword>
<sequence length="336" mass="36845">MSLPLKPSLKRVGKIRPILSEEPKMTRKVRVIFQDPYATDSSSSEDECEGRPCSERVQMRKRIFREINLPLPGFAPVKSLQSESSSHDSNSKPGTHRKRVLAKTPDGTAQQANVKKPAGIRQRKWGKWAAEIRHPITKKRTWLGTFNTLEEATQAYNATKLKYKKLEYDLAMAAVPGKTSNMSSSAAASQNNAASSAVEESESAVSLTSPSSILDHNSSSSALELDTLVSTLVVSNNNDDTDLIIEGFDANFEDLPIPDFGDETLVSGSIEDLNFGAEFDDLLFVNDSGRVLDDYCGIEELNISGIQGDDPSELPDYDFSTDDFLLADDPHNIASP</sequence>
<evidence type="ECO:0000256" key="2">
    <source>
        <dbReference type="ARBA" id="ARBA00022745"/>
    </source>
</evidence>
<accession>A0AAV5HWI9</accession>
<dbReference type="InterPro" id="IPR016177">
    <property type="entry name" value="DNA-bd_dom_sf"/>
</dbReference>
<dbReference type="InterPro" id="IPR050913">
    <property type="entry name" value="AP2/ERF_ERF"/>
</dbReference>
<keyword evidence="12" id="KW-1185">Reference proteome</keyword>
<protein>
    <recommendedName>
        <fullName evidence="10">AP2/ERF domain-containing protein</fullName>
    </recommendedName>
</protein>
<dbReference type="SUPFAM" id="SSF54171">
    <property type="entry name" value="DNA-binding domain"/>
    <property type="match status" value="1"/>
</dbReference>
<dbReference type="PROSITE" id="PS51032">
    <property type="entry name" value="AP2_ERF"/>
    <property type="match status" value="1"/>
</dbReference>
<reference evidence="11 12" key="1">
    <citation type="journal article" date="2021" name="Commun. Biol.">
        <title>The genome of Shorea leprosula (Dipterocarpaceae) highlights the ecological relevance of drought in aseasonal tropical rainforests.</title>
        <authorList>
            <person name="Ng K.K.S."/>
            <person name="Kobayashi M.J."/>
            <person name="Fawcett J.A."/>
            <person name="Hatakeyama M."/>
            <person name="Paape T."/>
            <person name="Ng C.H."/>
            <person name="Ang C.C."/>
            <person name="Tnah L.H."/>
            <person name="Lee C.T."/>
            <person name="Nishiyama T."/>
            <person name="Sese J."/>
            <person name="O'Brien M.J."/>
            <person name="Copetti D."/>
            <person name="Mohd Noor M.I."/>
            <person name="Ong R.C."/>
            <person name="Putra M."/>
            <person name="Sireger I.Z."/>
            <person name="Indrioko S."/>
            <person name="Kosugi Y."/>
            <person name="Izuno A."/>
            <person name="Isagi Y."/>
            <person name="Lee S.L."/>
            <person name="Shimizu K.K."/>
        </authorList>
    </citation>
    <scope>NUCLEOTIDE SEQUENCE [LARGE SCALE GENOMIC DNA]</scope>
    <source>
        <strain evidence="11">214</strain>
    </source>
</reference>
<comment type="subcellular location">
    <subcellularLocation>
        <location evidence="1">Nucleus</location>
    </subcellularLocation>
</comment>
<evidence type="ECO:0000256" key="4">
    <source>
        <dbReference type="ARBA" id="ARBA00023125"/>
    </source>
</evidence>
<evidence type="ECO:0000256" key="6">
    <source>
        <dbReference type="ARBA" id="ARBA00023163"/>
    </source>
</evidence>
<evidence type="ECO:0000256" key="9">
    <source>
        <dbReference type="SAM" id="MobiDB-lite"/>
    </source>
</evidence>
<keyword evidence="4" id="KW-0238">DNA-binding</keyword>
<keyword evidence="3" id="KW-0805">Transcription regulation</keyword>
<evidence type="ECO:0000259" key="10">
    <source>
        <dbReference type="PROSITE" id="PS51032"/>
    </source>
</evidence>
<dbReference type="GO" id="GO:0005634">
    <property type="term" value="C:nucleus"/>
    <property type="evidence" value="ECO:0007669"/>
    <property type="project" value="UniProtKB-SubCell"/>
</dbReference>
<dbReference type="PRINTS" id="PR00367">
    <property type="entry name" value="ETHRSPELEMNT"/>
</dbReference>
<evidence type="ECO:0000256" key="3">
    <source>
        <dbReference type="ARBA" id="ARBA00023015"/>
    </source>
</evidence>
<dbReference type="InterPro" id="IPR036955">
    <property type="entry name" value="AP2/ERF_dom_sf"/>
</dbReference>
<dbReference type="Proteomes" id="UP001054252">
    <property type="component" value="Unassembled WGS sequence"/>
</dbReference>
<evidence type="ECO:0000256" key="5">
    <source>
        <dbReference type="ARBA" id="ARBA00023159"/>
    </source>
</evidence>
<proteinExistence type="inferred from homology"/>
<dbReference type="GO" id="GO:0009873">
    <property type="term" value="P:ethylene-activated signaling pathway"/>
    <property type="evidence" value="ECO:0007669"/>
    <property type="project" value="UniProtKB-KW"/>
</dbReference>
<evidence type="ECO:0000256" key="7">
    <source>
        <dbReference type="ARBA" id="ARBA00023242"/>
    </source>
</evidence>
<gene>
    <name evidence="11" type="ORF">SLEP1_g4338</name>
</gene>
<evidence type="ECO:0000313" key="11">
    <source>
        <dbReference type="EMBL" id="GKU90334.1"/>
    </source>
</evidence>
<dbReference type="SMART" id="SM00380">
    <property type="entry name" value="AP2"/>
    <property type="match status" value="1"/>
</dbReference>
<feature type="domain" description="AP2/ERF" evidence="10">
    <location>
        <begin position="116"/>
        <end position="173"/>
    </location>
</feature>
<name>A0AAV5HWI9_9ROSI</name>